<reference evidence="2" key="1">
    <citation type="submission" date="2020-04" db="EMBL/GenBank/DDBJ databases">
        <authorList>
            <person name="Zhang T."/>
        </authorList>
    </citation>
    <scope>NUCLEOTIDE SEQUENCE</scope>
    <source>
        <strain evidence="2">HKST-UBA02</strain>
    </source>
</reference>
<organism evidence="2 3">
    <name type="scientific">Eiseniibacteriota bacterium</name>
    <dbReference type="NCBI Taxonomy" id="2212470"/>
    <lineage>
        <taxon>Bacteria</taxon>
        <taxon>Candidatus Eiseniibacteriota</taxon>
    </lineage>
</organism>
<evidence type="ECO:0000313" key="2">
    <source>
        <dbReference type="EMBL" id="MCA9756969.1"/>
    </source>
</evidence>
<reference evidence="2" key="2">
    <citation type="journal article" date="2021" name="Microbiome">
        <title>Successional dynamics and alternative stable states in a saline activated sludge microbial community over 9 years.</title>
        <authorList>
            <person name="Wang Y."/>
            <person name="Ye J."/>
            <person name="Ju F."/>
            <person name="Liu L."/>
            <person name="Boyd J.A."/>
            <person name="Deng Y."/>
            <person name="Parks D.H."/>
            <person name="Jiang X."/>
            <person name="Yin X."/>
            <person name="Woodcroft B.J."/>
            <person name="Tyson G.W."/>
            <person name="Hugenholtz P."/>
            <person name="Polz M.F."/>
            <person name="Zhang T."/>
        </authorList>
    </citation>
    <scope>NUCLEOTIDE SEQUENCE</scope>
    <source>
        <strain evidence="2">HKST-UBA02</strain>
    </source>
</reference>
<feature type="region of interest" description="Disordered" evidence="1">
    <location>
        <begin position="1"/>
        <end position="30"/>
    </location>
</feature>
<dbReference type="Proteomes" id="UP000739538">
    <property type="component" value="Unassembled WGS sequence"/>
</dbReference>
<proteinExistence type="predicted"/>
<accession>A0A956ND23</accession>
<protein>
    <submittedName>
        <fullName evidence="2">Uncharacterized protein</fullName>
    </submittedName>
</protein>
<evidence type="ECO:0000256" key="1">
    <source>
        <dbReference type="SAM" id="MobiDB-lite"/>
    </source>
</evidence>
<dbReference type="AlphaFoldDB" id="A0A956ND23"/>
<sequence>MSDTEAATHHGELVRLTEGEAASSGERCDAPTYSTRTVQADRFIAEEFRLPSESLPALQGTEEMTVIEVSCGGSHWGAMGALLLVISPNRALAPWDGVFFDLRREP</sequence>
<evidence type="ECO:0000313" key="3">
    <source>
        <dbReference type="Proteomes" id="UP000739538"/>
    </source>
</evidence>
<dbReference type="EMBL" id="JAGQHS010000075">
    <property type="protein sequence ID" value="MCA9756969.1"/>
    <property type="molecule type" value="Genomic_DNA"/>
</dbReference>
<name>A0A956ND23_UNCEI</name>
<gene>
    <name evidence="2" type="ORF">KDA27_14285</name>
</gene>
<feature type="compositionally biased region" description="Basic and acidic residues" evidence="1">
    <location>
        <begin position="1"/>
        <end position="18"/>
    </location>
</feature>
<comment type="caution">
    <text evidence="2">The sequence shown here is derived from an EMBL/GenBank/DDBJ whole genome shotgun (WGS) entry which is preliminary data.</text>
</comment>